<dbReference type="GO" id="GO:0004519">
    <property type="term" value="F:endonuclease activity"/>
    <property type="evidence" value="ECO:0007669"/>
    <property type="project" value="UniProtKB-KW"/>
</dbReference>
<dbReference type="InParanoid" id="A0A6J0SHX2"/>
<evidence type="ECO:0000259" key="9">
    <source>
        <dbReference type="SMART" id="SM00092"/>
    </source>
</evidence>
<dbReference type="KEGG" id="pvt:110070083"/>
<sequence>MAQIPGCSALLLVIVLLGPFPAFTQRESRHDKFLRQHVDFPKTNSELDARRYCNLMMQKRGMTTTFCKPSNTFIHASHSDVDAICSDGGTYYSENYYDSNRPVALTACRIVGGSSQNPPCSYRGRVSSQYVRVACLNGEPVHFKTTL</sequence>
<dbReference type="PANTHER" id="PTHR11437">
    <property type="entry name" value="RIBONUCLEASE"/>
    <property type="match status" value="1"/>
</dbReference>
<reference evidence="11" key="1">
    <citation type="submission" date="2025-08" db="UniProtKB">
        <authorList>
            <consortium name="RefSeq"/>
        </authorList>
    </citation>
    <scope>IDENTIFICATION</scope>
</reference>
<dbReference type="CDD" id="cd06265">
    <property type="entry name" value="RNase_A_canonical"/>
    <property type="match status" value="1"/>
</dbReference>
<feature type="signal peptide" evidence="8">
    <location>
        <begin position="1"/>
        <end position="24"/>
    </location>
</feature>
<dbReference type="PRINTS" id="PR00794">
    <property type="entry name" value="RIBONUCLEASE"/>
</dbReference>
<dbReference type="SUPFAM" id="SSF54076">
    <property type="entry name" value="RNase A-like"/>
    <property type="match status" value="1"/>
</dbReference>
<gene>
    <name evidence="11" type="primary">LOC110070083</name>
</gene>
<dbReference type="InterPro" id="IPR036816">
    <property type="entry name" value="RNaseA-like_dom_sf"/>
</dbReference>
<dbReference type="RefSeq" id="XP_020633359.2">
    <property type="nucleotide sequence ID" value="XM_020777700.2"/>
</dbReference>
<evidence type="ECO:0000313" key="11">
    <source>
        <dbReference type="RefSeq" id="XP_020633359.2"/>
    </source>
</evidence>
<keyword evidence="5 8" id="KW-0255">Endonuclease</keyword>
<dbReference type="InterPro" id="IPR023412">
    <property type="entry name" value="RNaseA_domain"/>
</dbReference>
<dbReference type="Proteomes" id="UP001652642">
    <property type="component" value="Chromosome 6"/>
</dbReference>
<keyword evidence="8" id="KW-0732">Signal</keyword>
<organism evidence="10 11">
    <name type="scientific">Pogona vitticeps</name>
    <name type="common">central bearded dragon</name>
    <dbReference type="NCBI Taxonomy" id="103695"/>
    <lineage>
        <taxon>Eukaryota</taxon>
        <taxon>Metazoa</taxon>
        <taxon>Chordata</taxon>
        <taxon>Craniata</taxon>
        <taxon>Vertebrata</taxon>
        <taxon>Euteleostomi</taxon>
        <taxon>Lepidosauria</taxon>
        <taxon>Squamata</taxon>
        <taxon>Bifurcata</taxon>
        <taxon>Unidentata</taxon>
        <taxon>Episquamata</taxon>
        <taxon>Toxicofera</taxon>
        <taxon>Iguania</taxon>
        <taxon>Acrodonta</taxon>
        <taxon>Agamidae</taxon>
        <taxon>Amphibolurinae</taxon>
        <taxon>Pogona</taxon>
    </lineage>
</organism>
<dbReference type="Gene3D" id="3.10.130.10">
    <property type="entry name" value="Ribonuclease A-like domain"/>
    <property type="match status" value="1"/>
</dbReference>
<comment type="similarity">
    <text evidence="2 8">Belongs to the pancreatic ribonuclease family.</text>
</comment>
<dbReference type="InterPro" id="IPR023411">
    <property type="entry name" value="RNaseA_AS"/>
</dbReference>
<name>A0A6J0SHX2_9SAUR</name>
<evidence type="ECO:0000256" key="2">
    <source>
        <dbReference type="ARBA" id="ARBA00005600"/>
    </source>
</evidence>
<dbReference type="PROSITE" id="PS00127">
    <property type="entry name" value="RNASE_PANCREATIC"/>
    <property type="match status" value="1"/>
</dbReference>
<protein>
    <submittedName>
        <fullName evidence="11">Ribonuclease-like</fullName>
    </submittedName>
</protein>
<dbReference type="FunCoup" id="A0A6J0SHX2">
    <property type="interactions" value="7"/>
</dbReference>
<accession>A0A6J0SHX2</accession>
<dbReference type="PANTHER" id="PTHR11437:SF10">
    <property type="entry name" value="ANGIOGENIN-RELATED"/>
    <property type="match status" value="1"/>
</dbReference>
<dbReference type="AlphaFoldDB" id="A0A6J0SHX2"/>
<evidence type="ECO:0000256" key="1">
    <source>
        <dbReference type="ARBA" id="ARBA00004613"/>
    </source>
</evidence>
<dbReference type="SMART" id="SM00092">
    <property type="entry name" value="RNAse_Pc"/>
    <property type="match status" value="1"/>
</dbReference>
<dbReference type="InterPro" id="IPR001427">
    <property type="entry name" value="RNaseA"/>
</dbReference>
<evidence type="ECO:0000256" key="6">
    <source>
        <dbReference type="ARBA" id="ARBA00022801"/>
    </source>
</evidence>
<dbReference type="GO" id="GO:0003676">
    <property type="term" value="F:nucleic acid binding"/>
    <property type="evidence" value="ECO:0007669"/>
    <property type="project" value="InterPro"/>
</dbReference>
<keyword evidence="7" id="KW-1015">Disulfide bond</keyword>
<keyword evidence="10" id="KW-1185">Reference proteome</keyword>
<dbReference type="Pfam" id="PF00074">
    <property type="entry name" value="RnaseA"/>
    <property type="match status" value="1"/>
</dbReference>
<evidence type="ECO:0000256" key="7">
    <source>
        <dbReference type="ARBA" id="ARBA00023157"/>
    </source>
</evidence>
<evidence type="ECO:0000256" key="8">
    <source>
        <dbReference type="RuleBase" id="RU000651"/>
    </source>
</evidence>
<dbReference type="GO" id="GO:0050830">
    <property type="term" value="P:defense response to Gram-positive bacterium"/>
    <property type="evidence" value="ECO:0007669"/>
    <property type="project" value="TreeGrafter"/>
</dbReference>
<keyword evidence="3" id="KW-0964">Secreted</keyword>
<dbReference type="GO" id="GO:0005576">
    <property type="term" value="C:extracellular region"/>
    <property type="evidence" value="ECO:0007669"/>
    <property type="project" value="UniProtKB-SubCell"/>
</dbReference>
<evidence type="ECO:0000313" key="10">
    <source>
        <dbReference type="Proteomes" id="UP001652642"/>
    </source>
</evidence>
<comment type="subcellular location">
    <subcellularLocation>
        <location evidence="1">Secreted</location>
    </subcellularLocation>
</comment>
<keyword evidence="4 8" id="KW-0540">Nuclease</keyword>
<dbReference type="GO" id="GO:0016787">
    <property type="term" value="F:hydrolase activity"/>
    <property type="evidence" value="ECO:0007669"/>
    <property type="project" value="UniProtKB-KW"/>
</dbReference>
<evidence type="ECO:0000256" key="4">
    <source>
        <dbReference type="ARBA" id="ARBA00022722"/>
    </source>
</evidence>
<evidence type="ECO:0000256" key="5">
    <source>
        <dbReference type="ARBA" id="ARBA00022759"/>
    </source>
</evidence>
<keyword evidence="6 8" id="KW-0378">Hydrolase</keyword>
<dbReference type="OrthoDB" id="8573660at2759"/>
<feature type="chain" id="PRO_5044959533" evidence="8">
    <location>
        <begin position="25"/>
        <end position="147"/>
    </location>
</feature>
<dbReference type="GO" id="GO:0004540">
    <property type="term" value="F:RNA nuclease activity"/>
    <property type="evidence" value="ECO:0007669"/>
    <property type="project" value="TreeGrafter"/>
</dbReference>
<feature type="domain" description="Ribonuclease A-domain" evidence="9">
    <location>
        <begin position="26"/>
        <end position="147"/>
    </location>
</feature>
<dbReference type="GeneID" id="110070083"/>
<evidence type="ECO:0000256" key="3">
    <source>
        <dbReference type="ARBA" id="ARBA00022525"/>
    </source>
</evidence>
<proteinExistence type="inferred from homology"/>